<sequence length="354" mass="39059">MLTLCRLLVMICVVLSSRPPQIEIRWVSINTLELSCKATDNKTELRRIYRVQNGNFKLIVSVIENGTTCQVTPMLPTESVQCDCHETFNLVCNVTGVHNEGEHWQCATFPNKIPVYSNIATILAFTKKTTAQDLTSVSSRMTSVDNAEKVTKMSTEMQVNIAATTISMIHSYSINQTSPINTEEESFVTKASQNLSNDTTFYRRFIIIISASAVVVVLIAASLLIFVYRKYDHLSGALEAPGAPVVDTPNTRQRPSPQMPENVTENRQSTIEIYETIQMTMLSPMADSYPLPIGMSILDILGSGSDSSVESIHHYDIVPDALNELSPNGAEAVADPHLTAHVLYESLIGTRTTP</sequence>
<protein>
    <submittedName>
        <fullName evidence="4">Uncharacterized protein</fullName>
    </submittedName>
</protein>
<feature type="transmembrane region" description="Helical" evidence="2">
    <location>
        <begin position="205"/>
        <end position="228"/>
    </location>
</feature>
<dbReference type="EMBL" id="JAIWYP010000005">
    <property type="protein sequence ID" value="KAH3817438.1"/>
    <property type="molecule type" value="Genomic_DNA"/>
</dbReference>
<organism evidence="4 5">
    <name type="scientific">Dreissena polymorpha</name>
    <name type="common">Zebra mussel</name>
    <name type="synonym">Mytilus polymorpha</name>
    <dbReference type="NCBI Taxonomy" id="45954"/>
    <lineage>
        <taxon>Eukaryota</taxon>
        <taxon>Metazoa</taxon>
        <taxon>Spiralia</taxon>
        <taxon>Lophotrochozoa</taxon>
        <taxon>Mollusca</taxon>
        <taxon>Bivalvia</taxon>
        <taxon>Autobranchia</taxon>
        <taxon>Heteroconchia</taxon>
        <taxon>Euheterodonta</taxon>
        <taxon>Imparidentia</taxon>
        <taxon>Neoheterodontei</taxon>
        <taxon>Myida</taxon>
        <taxon>Dreissenoidea</taxon>
        <taxon>Dreissenidae</taxon>
        <taxon>Dreissena</taxon>
    </lineage>
</organism>
<reference evidence="4" key="2">
    <citation type="submission" date="2020-11" db="EMBL/GenBank/DDBJ databases">
        <authorList>
            <person name="McCartney M.A."/>
            <person name="Auch B."/>
            <person name="Kono T."/>
            <person name="Mallez S."/>
            <person name="Becker A."/>
            <person name="Gohl D.M."/>
            <person name="Silverstein K.A.T."/>
            <person name="Koren S."/>
            <person name="Bechman K.B."/>
            <person name="Herman A."/>
            <person name="Abrahante J.E."/>
            <person name="Garbe J."/>
        </authorList>
    </citation>
    <scope>NUCLEOTIDE SEQUENCE</scope>
    <source>
        <strain evidence="4">Duluth1</strain>
        <tissue evidence="4">Whole animal</tissue>
    </source>
</reference>
<keyword evidence="2" id="KW-0812">Transmembrane</keyword>
<dbReference type="AlphaFoldDB" id="A0A9D4GL25"/>
<gene>
    <name evidence="4" type="ORF">DPMN_118974</name>
</gene>
<dbReference type="Proteomes" id="UP000828390">
    <property type="component" value="Unassembled WGS sequence"/>
</dbReference>
<keyword evidence="3" id="KW-0732">Signal</keyword>
<feature type="compositionally biased region" description="Polar residues" evidence="1">
    <location>
        <begin position="248"/>
        <end position="266"/>
    </location>
</feature>
<comment type="caution">
    <text evidence="4">The sequence shown here is derived from an EMBL/GenBank/DDBJ whole genome shotgun (WGS) entry which is preliminary data.</text>
</comment>
<name>A0A9D4GL25_DREPO</name>
<feature type="region of interest" description="Disordered" evidence="1">
    <location>
        <begin position="241"/>
        <end position="266"/>
    </location>
</feature>
<evidence type="ECO:0000256" key="3">
    <source>
        <dbReference type="SAM" id="SignalP"/>
    </source>
</evidence>
<evidence type="ECO:0000256" key="2">
    <source>
        <dbReference type="SAM" id="Phobius"/>
    </source>
</evidence>
<keyword evidence="2" id="KW-1133">Transmembrane helix</keyword>
<proteinExistence type="predicted"/>
<evidence type="ECO:0000313" key="4">
    <source>
        <dbReference type="EMBL" id="KAH3817438.1"/>
    </source>
</evidence>
<evidence type="ECO:0000313" key="5">
    <source>
        <dbReference type="Proteomes" id="UP000828390"/>
    </source>
</evidence>
<keyword evidence="2" id="KW-0472">Membrane</keyword>
<feature type="chain" id="PRO_5039512610" evidence="3">
    <location>
        <begin position="17"/>
        <end position="354"/>
    </location>
</feature>
<accession>A0A9D4GL25</accession>
<keyword evidence="5" id="KW-1185">Reference proteome</keyword>
<reference evidence="4" key="1">
    <citation type="journal article" date="2019" name="bioRxiv">
        <title>The Genome of the Zebra Mussel, Dreissena polymorpha: A Resource for Invasive Species Research.</title>
        <authorList>
            <person name="McCartney M.A."/>
            <person name="Auch B."/>
            <person name="Kono T."/>
            <person name="Mallez S."/>
            <person name="Zhang Y."/>
            <person name="Obille A."/>
            <person name="Becker A."/>
            <person name="Abrahante J.E."/>
            <person name="Garbe J."/>
            <person name="Badalamenti J.P."/>
            <person name="Herman A."/>
            <person name="Mangelson H."/>
            <person name="Liachko I."/>
            <person name="Sullivan S."/>
            <person name="Sone E.D."/>
            <person name="Koren S."/>
            <person name="Silverstein K.A.T."/>
            <person name="Beckman K.B."/>
            <person name="Gohl D.M."/>
        </authorList>
    </citation>
    <scope>NUCLEOTIDE SEQUENCE</scope>
    <source>
        <strain evidence="4">Duluth1</strain>
        <tissue evidence="4">Whole animal</tissue>
    </source>
</reference>
<evidence type="ECO:0000256" key="1">
    <source>
        <dbReference type="SAM" id="MobiDB-lite"/>
    </source>
</evidence>
<feature type="signal peptide" evidence="3">
    <location>
        <begin position="1"/>
        <end position="16"/>
    </location>
</feature>